<evidence type="ECO:0000256" key="3">
    <source>
        <dbReference type="ARBA" id="ARBA00007588"/>
    </source>
</evidence>
<sequence length="450" mass="46842">MHDLVVVGAGPYGLSIAAHAVAAGLDVRVFGRPMASWRDHMPSGMFLKSEPWASDLSDPEGAGTLAAYCAARGLSAAHGRPLPIETFTAYGLWFAGQLPVPVEEREVTTVVRQPDGFLVRAGAGDPVRARNVALAVGVLPFVHVPRQLAELCEAGLAGHSSAHGDLAPFEDRDVAVLGAGQAALETAALLAEGGARPVLLARAGSLRWNTPPRPLPRNAWTRAATLHAPVSALGRGWPSWVWSELPAAVRRLPPGARAHIASNALGPAGAWWLRERVEGVVPVRLGHRLLSAGPTRDGRARLQFETAGGGRGAVIEADHVIAATGFVPDLERLAGLLGPALTAGLRTVPGTGAPLLSASFESSWPGLYLAGLPSAPCFGPAMRFVHGAGFTAERLVRGLRRRLRMPPGARPAPVQRAPLPSPAPRPAGAARPARPARPAGSAPRAHAVDS</sequence>
<keyword evidence="18" id="KW-1185">Reference proteome</keyword>
<evidence type="ECO:0000313" key="18">
    <source>
        <dbReference type="Proteomes" id="UP001183388"/>
    </source>
</evidence>
<evidence type="ECO:0000256" key="5">
    <source>
        <dbReference type="ARBA" id="ARBA00016406"/>
    </source>
</evidence>
<evidence type="ECO:0000256" key="9">
    <source>
        <dbReference type="ARBA" id="ARBA00023002"/>
    </source>
</evidence>
<keyword evidence="6" id="KW-0285">Flavoprotein</keyword>
<dbReference type="RefSeq" id="WP_311630027.1">
    <property type="nucleotide sequence ID" value="NZ_JAVREN010000009.1"/>
</dbReference>
<dbReference type="Gene3D" id="3.50.50.60">
    <property type="entry name" value="FAD/NAD(P)-binding domain"/>
    <property type="match status" value="1"/>
</dbReference>
<dbReference type="InterPro" id="IPR025700">
    <property type="entry name" value="Lys/Orn_oxygenase"/>
</dbReference>
<evidence type="ECO:0000256" key="10">
    <source>
        <dbReference type="ARBA" id="ARBA00023033"/>
    </source>
</evidence>
<dbReference type="PRINTS" id="PR00469">
    <property type="entry name" value="PNDRDTASEII"/>
</dbReference>
<evidence type="ECO:0000256" key="13">
    <source>
        <dbReference type="ARBA" id="ARBA00032493"/>
    </source>
</evidence>
<evidence type="ECO:0000256" key="4">
    <source>
        <dbReference type="ARBA" id="ARBA00013076"/>
    </source>
</evidence>
<comment type="similarity">
    <text evidence="3">Belongs to the lysine N(6)-hydroxylase/L-ornithine N(5)-oxygenase family.</text>
</comment>
<dbReference type="EMBL" id="JAVREN010000009">
    <property type="protein sequence ID" value="MDT0307088.1"/>
    <property type="molecule type" value="Genomic_DNA"/>
</dbReference>
<evidence type="ECO:0000256" key="2">
    <source>
        <dbReference type="ARBA" id="ARBA00004924"/>
    </source>
</evidence>
<dbReference type="EC" id="1.14.13.59" evidence="4"/>
<keyword evidence="7" id="KW-0274">FAD</keyword>
<comment type="caution">
    <text evidence="17">The sequence shown here is derived from an EMBL/GenBank/DDBJ whole genome shotgun (WGS) entry which is preliminary data.</text>
</comment>
<feature type="compositionally biased region" description="Low complexity" evidence="16">
    <location>
        <begin position="426"/>
        <end position="450"/>
    </location>
</feature>
<dbReference type="Pfam" id="PF13434">
    <property type="entry name" value="Lys_Orn_oxgnase"/>
    <property type="match status" value="1"/>
</dbReference>
<evidence type="ECO:0000256" key="15">
    <source>
        <dbReference type="ARBA" id="ARBA00048407"/>
    </source>
</evidence>
<keyword evidence="8" id="KW-0521">NADP</keyword>
<proteinExistence type="inferred from homology"/>
<evidence type="ECO:0000256" key="11">
    <source>
        <dbReference type="ARBA" id="ARBA00029939"/>
    </source>
</evidence>
<keyword evidence="9" id="KW-0560">Oxidoreductase</keyword>
<evidence type="ECO:0000256" key="14">
    <source>
        <dbReference type="ARBA" id="ARBA00032738"/>
    </source>
</evidence>
<evidence type="ECO:0000256" key="8">
    <source>
        <dbReference type="ARBA" id="ARBA00022857"/>
    </source>
</evidence>
<gene>
    <name evidence="17" type="ORF">RM780_08940</name>
</gene>
<evidence type="ECO:0000256" key="6">
    <source>
        <dbReference type="ARBA" id="ARBA00022630"/>
    </source>
</evidence>
<name>A0ABU2L7A7_9ACTN</name>
<dbReference type="Proteomes" id="UP001183388">
    <property type="component" value="Unassembled WGS sequence"/>
</dbReference>
<protein>
    <recommendedName>
        <fullName evidence="5">L-lysine N6-monooxygenase MbtG</fullName>
        <ecNumber evidence="4">1.14.13.59</ecNumber>
    </recommendedName>
    <alternativeName>
        <fullName evidence="14">Lysine 6-N-hydroxylase</fullName>
    </alternativeName>
    <alternativeName>
        <fullName evidence="13">Lysine N6-hydroxylase</fullName>
    </alternativeName>
    <alternativeName>
        <fullName evidence="11">Lysine-N-oxygenase</fullName>
    </alternativeName>
    <alternativeName>
        <fullName evidence="12">Mycobactin synthase protein G</fullName>
    </alternativeName>
</protein>
<evidence type="ECO:0000256" key="7">
    <source>
        <dbReference type="ARBA" id="ARBA00022827"/>
    </source>
</evidence>
<evidence type="ECO:0000256" key="1">
    <source>
        <dbReference type="ARBA" id="ARBA00001974"/>
    </source>
</evidence>
<organism evidence="17 18">
    <name type="scientific">Streptomyces boetiae</name>
    <dbReference type="NCBI Taxonomy" id="3075541"/>
    <lineage>
        <taxon>Bacteria</taxon>
        <taxon>Bacillati</taxon>
        <taxon>Actinomycetota</taxon>
        <taxon>Actinomycetes</taxon>
        <taxon>Kitasatosporales</taxon>
        <taxon>Streptomycetaceae</taxon>
        <taxon>Streptomyces</taxon>
    </lineage>
</organism>
<reference evidence="18" key="1">
    <citation type="submission" date="2023-07" db="EMBL/GenBank/DDBJ databases">
        <title>30 novel species of actinomycetes from the DSMZ collection.</title>
        <authorList>
            <person name="Nouioui I."/>
        </authorList>
    </citation>
    <scope>NUCLEOTIDE SEQUENCE [LARGE SCALE GENOMIC DNA]</scope>
    <source>
        <strain evidence="18">DSM 44917</strain>
    </source>
</reference>
<keyword evidence="10" id="KW-0503">Monooxygenase</keyword>
<feature type="compositionally biased region" description="Low complexity" evidence="16">
    <location>
        <begin position="405"/>
        <end position="418"/>
    </location>
</feature>
<dbReference type="SUPFAM" id="SSF51905">
    <property type="entry name" value="FAD/NAD(P)-binding domain"/>
    <property type="match status" value="1"/>
</dbReference>
<comment type="catalytic activity">
    <reaction evidence="15">
        <text>L-lysine + NADPH + O2 = N(6)-hydroxy-L-lysine + NADP(+) + H2O</text>
        <dbReference type="Rhea" id="RHEA:23228"/>
        <dbReference type="ChEBI" id="CHEBI:15377"/>
        <dbReference type="ChEBI" id="CHEBI:15379"/>
        <dbReference type="ChEBI" id="CHEBI:32551"/>
        <dbReference type="ChEBI" id="CHEBI:57783"/>
        <dbReference type="ChEBI" id="CHEBI:57820"/>
        <dbReference type="ChEBI" id="CHEBI:58349"/>
        <dbReference type="EC" id="1.14.13.59"/>
    </reaction>
</comment>
<comment type="pathway">
    <text evidence="2">Siderophore biosynthesis.</text>
</comment>
<evidence type="ECO:0000313" key="17">
    <source>
        <dbReference type="EMBL" id="MDT0307088.1"/>
    </source>
</evidence>
<comment type="cofactor">
    <cofactor evidence="1">
        <name>FAD</name>
        <dbReference type="ChEBI" id="CHEBI:57692"/>
    </cofactor>
</comment>
<accession>A0ABU2L7A7</accession>
<dbReference type="PRINTS" id="PR00368">
    <property type="entry name" value="FADPNR"/>
</dbReference>
<evidence type="ECO:0000256" key="16">
    <source>
        <dbReference type="SAM" id="MobiDB-lite"/>
    </source>
</evidence>
<evidence type="ECO:0000256" key="12">
    <source>
        <dbReference type="ARBA" id="ARBA00031158"/>
    </source>
</evidence>
<feature type="region of interest" description="Disordered" evidence="16">
    <location>
        <begin position="404"/>
        <end position="450"/>
    </location>
</feature>
<dbReference type="InterPro" id="IPR036188">
    <property type="entry name" value="FAD/NAD-bd_sf"/>
</dbReference>